<protein>
    <recommendedName>
        <fullName evidence="7">Enolase 4</fullName>
        <ecNumber evidence="3">4.2.1.11</ecNumber>
    </recommendedName>
    <alternativeName>
        <fullName evidence="6">2-phospho-D-glycerate hydro-lyase</fullName>
    </alternativeName>
</protein>
<dbReference type="SMART" id="SM01193">
    <property type="entry name" value="Enolase_N"/>
    <property type="match status" value="1"/>
</dbReference>
<dbReference type="InterPro" id="IPR020811">
    <property type="entry name" value="Enolase_N"/>
</dbReference>
<dbReference type="PANTHER" id="PTHR11902:SF30">
    <property type="entry name" value="ENOLASE 4"/>
    <property type="match status" value="1"/>
</dbReference>
<organism evidence="12 13">
    <name type="scientific">Patella caerulea</name>
    <name type="common">Rayed Mediterranean limpet</name>
    <dbReference type="NCBI Taxonomy" id="87958"/>
    <lineage>
        <taxon>Eukaryota</taxon>
        <taxon>Metazoa</taxon>
        <taxon>Spiralia</taxon>
        <taxon>Lophotrochozoa</taxon>
        <taxon>Mollusca</taxon>
        <taxon>Gastropoda</taxon>
        <taxon>Patellogastropoda</taxon>
        <taxon>Patelloidea</taxon>
        <taxon>Patellidae</taxon>
        <taxon>Patella</taxon>
    </lineage>
</organism>
<dbReference type="GO" id="GO:0000015">
    <property type="term" value="C:phosphopyruvate hydratase complex"/>
    <property type="evidence" value="ECO:0007669"/>
    <property type="project" value="InterPro"/>
</dbReference>
<dbReference type="Gene3D" id="3.20.20.120">
    <property type="entry name" value="Enolase-like C-terminal domain"/>
    <property type="match status" value="1"/>
</dbReference>
<evidence type="ECO:0000313" key="13">
    <source>
        <dbReference type="Proteomes" id="UP001347796"/>
    </source>
</evidence>
<dbReference type="PANTHER" id="PTHR11902">
    <property type="entry name" value="ENOLASE"/>
    <property type="match status" value="1"/>
</dbReference>
<gene>
    <name evidence="12" type="ORF">SNE40_007799</name>
</gene>
<dbReference type="Gene3D" id="3.30.390.10">
    <property type="entry name" value="Enolase-like, N-terminal domain"/>
    <property type="match status" value="1"/>
</dbReference>
<name>A0AAN8K6S4_PATCE</name>
<dbReference type="SMART" id="SM01192">
    <property type="entry name" value="Enolase_C"/>
    <property type="match status" value="1"/>
</dbReference>
<evidence type="ECO:0000256" key="2">
    <source>
        <dbReference type="ARBA" id="ARBA00009604"/>
    </source>
</evidence>
<feature type="compositionally biased region" description="Basic residues" evidence="9">
    <location>
        <begin position="200"/>
        <end position="211"/>
    </location>
</feature>
<reference evidence="12 13" key="1">
    <citation type="submission" date="2024-01" db="EMBL/GenBank/DDBJ databases">
        <title>The genome of the rayed Mediterranean limpet Patella caerulea (Linnaeus, 1758).</title>
        <authorList>
            <person name="Anh-Thu Weber A."/>
            <person name="Halstead-Nussloch G."/>
        </authorList>
    </citation>
    <scope>NUCLEOTIDE SEQUENCE [LARGE SCALE GENOMIC DNA]</scope>
    <source>
        <strain evidence="12">AATW-2023a</strain>
        <tissue evidence="12">Whole specimen</tissue>
    </source>
</reference>
<dbReference type="Pfam" id="PF00113">
    <property type="entry name" value="Enolase_C"/>
    <property type="match status" value="1"/>
</dbReference>
<evidence type="ECO:0000259" key="10">
    <source>
        <dbReference type="SMART" id="SM01192"/>
    </source>
</evidence>
<feature type="region of interest" description="Disordered" evidence="9">
    <location>
        <begin position="553"/>
        <end position="590"/>
    </location>
</feature>
<evidence type="ECO:0000256" key="3">
    <source>
        <dbReference type="ARBA" id="ARBA00012058"/>
    </source>
</evidence>
<comment type="catalytic activity">
    <reaction evidence="8">
        <text>(2R)-2-phosphoglycerate = phosphoenolpyruvate + H2O</text>
        <dbReference type="Rhea" id="RHEA:10164"/>
        <dbReference type="ChEBI" id="CHEBI:15377"/>
        <dbReference type="ChEBI" id="CHEBI:58289"/>
        <dbReference type="ChEBI" id="CHEBI:58702"/>
        <dbReference type="EC" id="4.2.1.11"/>
    </reaction>
</comment>
<dbReference type="EMBL" id="JAZGQO010000006">
    <property type="protein sequence ID" value="KAK6185599.1"/>
    <property type="molecule type" value="Genomic_DNA"/>
</dbReference>
<dbReference type="InterPro" id="IPR036849">
    <property type="entry name" value="Enolase-like_C_sf"/>
</dbReference>
<evidence type="ECO:0000313" key="12">
    <source>
        <dbReference type="EMBL" id="KAK6185599.1"/>
    </source>
</evidence>
<dbReference type="InterPro" id="IPR020810">
    <property type="entry name" value="Enolase_C"/>
</dbReference>
<dbReference type="GO" id="GO:0006096">
    <property type="term" value="P:glycolytic process"/>
    <property type="evidence" value="ECO:0007669"/>
    <property type="project" value="UniProtKB-KW"/>
</dbReference>
<dbReference type="SUPFAM" id="SSF51604">
    <property type="entry name" value="Enolase C-terminal domain-like"/>
    <property type="match status" value="1"/>
</dbReference>
<dbReference type="GO" id="GO:0000287">
    <property type="term" value="F:magnesium ion binding"/>
    <property type="evidence" value="ECO:0007669"/>
    <property type="project" value="InterPro"/>
</dbReference>
<evidence type="ECO:0000256" key="7">
    <source>
        <dbReference type="ARBA" id="ARBA00034855"/>
    </source>
</evidence>
<dbReference type="InterPro" id="IPR000941">
    <property type="entry name" value="Enolase"/>
</dbReference>
<proteinExistence type="inferred from homology"/>
<feature type="domain" description="Enolase C-terminal TIM barrel" evidence="10">
    <location>
        <begin position="268"/>
        <end position="559"/>
    </location>
</feature>
<dbReference type="AlphaFoldDB" id="A0AAN8K6S4"/>
<dbReference type="PRINTS" id="PR00148">
    <property type="entry name" value="ENOLASE"/>
</dbReference>
<dbReference type="GO" id="GO:0004634">
    <property type="term" value="F:phosphopyruvate hydratase activity"/>
    <property type="evidence" value="ECO:0007669"/>
    <property type="project" value="UniProtKB-EC"/>
</dbReference>
<sequence>MAAVNEKSDAKSRQDFYDTKQKAVEYYNKNGVPSKMETVLNSMFYDNPEDVYGHLSNYFEKFAKTPLITKLKSSTALDSRGQSTVQTSVYCNIKNHQQCVSTVVSPSPVSHVLENAKIEEREAEETERKEDIQACLDLIQTELNNKLNGLDPCQQTDIDTLIYDFIAEKKRESDILKEEQKKESPEEEAQSPVVQSPSNKKNKPASPKKGKAASLVIVVPDEPREIFIPGTSAVCAISKAVCCGAARVQQVPLYQHIASLSPQQKQKTLSLPLPMVTILQAGRAATGKLKCIKEFMVIPKPGMPMKQAVEHIQGIYHHISKNLYVKGGVAAKFVNDIGALCPVLEKVEQGLDLVQEAITSLGLTPGEDFHIALNIAAHEMFDMEKGKYEVILGQLKSPDDMVDFWGDIISRYPSVIAIIDPLRKQEGPQWMKLCDRISTQCYILGDHVYHRPGLLKSEEITEYFKTSGVVYKLEHMNTITDLITCVQKMEECKNITVLTTSQGDTTDSFITDLSVGIGAKFLKLGAPCRGERIIKFNRLLQIEEELQDGGRLGCQGDHAFPKIDLPPPPVGEEENQATETPSPRKDSKKK</sequence>
<feature type="compositionally biased region" description="Low complexity" evidence="9">
    <location>
        <begin position="190"/>
        <end position="199"/>
    </location>
</feature>
<dbReference type="InterPro" id="IPR047500">
    <property type="entry name" value="DD_ENO4"/>
</dbReference>
<feature type="compositionally biased region" description="Basic and acidic residues" evidence="9">
    <location>
        <begin position="174"/>
        <end position="184"/>
    </location>
</feature>
<feature type="region of interest" description="Disordered" evidence="9">
    <location>
        <begin position="174"/>
        <end position="212"/>
    </location>
</feature>
<evidence type="ECO:0000256" key="8">
    <source>
        <dbReference type="ARBA" id="ARBA00048333"/>
    </source>
</evidence>
<feature type="domain" description="Enolase N-terminal" evidence="11">
    <location>
        <begin position="68"/>
        <end position="257"/>
    </location>
</feature>
<dbReference type="SUPFAM" id="SSF54826">
    <property type="entry name" value="Enolase N-terminal domain-like"/>
    <property type="match status" value="1"/>
</dbReference>
<evidence type="ECO:0000256" key="1">
    <source>
        <dbReference type="ARBA" id="ARBA00005031"/>
    </source>
</evidence>
<keyword evidence="4" id="KW-0324">Glycolysis</keyword>
<accession>A0AAN8K6S4</accession>
<evidence type="ECO:0000259" key="11">
    <source>
        <dbReference type="SMART" id="SM01193"/>
    </source>
</evidence>
<evidence type="ECO:0000256" key="6">
    <source>
        <dbReference type="ARBA" id="ARBA00031125"/>
    </source>
</evidence>
<dbReference type="EC" id="4.2.1.11" evidence="3"/>
<dbReference type="CDD" id="cd22974">
    <property type="entry name" value="DD_ENO4"/>
    <property type="match status" value="1"/>
</dbReference>
<evidence type="ECO:0000256" key="4">
    <source>
        <dbReference type="ARBA" id="ARBA00023152"/>
    </source>
</evidence>
<comment type="similarity">
    <text evidence="2">Belongs to the enolase family.</text>
</comment>
<dbReference type="InterPro" id="IPR029017">
    <property type="entry name" value="Enolase-like_N"/>
</dbReference>
<dbReference type="Proteomes" id="UP001347796">
    <property type="component" value="Unassembled WGS sequence"/>
</dbReference>
<evidence type="ECO:0000256" key="9">
    <source>
        <dbReference type="SAM" id="MobiDB-lite"/>
    </source>
</evidence>
<comment type="caution">
    <text evidence="12">The sequence shown here is derived from an EMBL/GenBank/DDBJ whole genome shotgun (WGS) entry which is preliminary data.</text>
</comment>
<evidence type="ECO:0000256" key="5">
    <source>
        <dbReference type="ARBA" id="ARBA00023239"/>
    </source>
</evidence>
<keyword evidence="13" id="KW-1185">Reference proteome</keyword>
<keyword evidence="5" id="KW-0456">Lyase</keyword>
<comment type="pathway">
    <text evidence="1">Carbohydrate degradation; glycolysis; pyruvate from D-glyceraldehyde 3-phosphate: step 4/5.</text>
</comment>